<keyword evidence="3" id="KW-1185">Reference proteome</keyword>
<reference evidence="2" key="1">
    <citation type="journal article" date="2021" name="bioRxiv">
        <title>Whole Genome Assembly and Annotation of Northern Wild Rice, Zizania palustris L., Supports a Whole Genome Duplication in the Zizania Genus.</title>
        <authorList>
            <person name="Haas M."/>
            <person name="Kono T."/>
            <person name="Macchietto M."/>
            <person name="Millas R."/>
            <person name="McGilp L."/>
            <person name="Shao M."/>
            <person name="Duquette J."/>
            <person name="Hirsch C.N."/>
            <person name="Kimball J."/>
        </authorList>
    </citation>
    <scope>NUCLEOTIDE SEQUENCE</scope>
    <source>
        <tissue evidence="2">Fresh leaf tissue</tissue>
    </source>
</reference>
<accession>A0A8J5VHJ4</accession>
<reference evidence="2" key="2">
    <citation type="submission" date="2021-02" db="EMBL/GenBank/DDBJ databases">
        <authorList>
            <person name="Kimball J.A."/>
            <person name="Haas M.W."/>
            <person name="Macchietto M."/>
            <person name="Kono T."/>
            <person name="Duquette J."/>
            <person name="Shao M."/>
        </authorList>
    </citation>
    <scope>NUCLEOTIDE SEQUENCE</scope>
    <source>
        <tissue evidence="2">Fresh leaf tissue</tissue>
    </source>
</reference>
<feature type="compositionally biased region" description="Basic and acidic residues" evidence="1">
    <location>
        <begin position="1"/>
        <end position="20"/>
    </location>
</feature>
<gene>
    <name evidence="2" type="ORF">GUJ93_ZPchr0006g45946</name>
</gene>
<protein>
    <submittedName>
        <fullName evidence="2">Uncharacterized protein</fullName>
    </submittedName>
</protein>
<feature type="region of interest" description="Disordered" evidence="1">
    <location>
        <begin position="1"/>
        <end position="21"/>
    </location>
</feature>
<proteinExistence type="predicted"/>
<dbReference type="EMBL" id="JAAALK010000283">
    <property type="protein sequence ID" value="KAG8070967.1"/>
    <property type="molecule type" value="Genomic_DNA"/>
</dbReference>
<name>A0A8J5VHJ4_ZIZPA</name>
<comment type="caution">
    <text evidence="2">The sequence shown here is derived from an EMBL/GenBank/DDBJ whole genome shotgun (WGS) entry which is preliminary data.</text>
</comment>
<dbReference type="Proteomes" id="UP000729402">
    <property type="component" value="Unassembled WGS sequence"/>
</dbReference>
<organism evidence="2 3">
    <name type="scientific">Zizania palustris</name>
    <name type="common">Northern wild rice</name>
    <dbReference type="NCBI Taxonomy" id="103762"/>
    <lineage>
        <taxon>Eukaryota</taxon>
        <taxon>Viridiplantae</taxon>
        <taxon>Streptophyta</taxon>
        <taxon>Embryophyta</taxon>
        <taxon>Tracheophyta</taxon>
        <taxon>Spermatophyta</taxon>
        <taxon>Magnoliopsida</taxon>
        <taxon>Liliopsida</taxon>
        <taxon>Poales</taxon>
        <taxon>Poaceae</taxon>
        <taxon>BOP clade</taxon>
        <taxon>Oryzoideae</taxon>
        <taxon>Oryzeae</taxon>
        <taxon>Zizaniinae</taxon>
        <taxon>Zizania</taxon>
    </lineage>
</organism>
<evidence type="ECO:0000256" key="1">
    <source>
        <dbReference type="SAM" id="MobiDB-lite"/>
    </source>
</evidence>
<evidence type="ECO:0000313" key="2">
    <source>
        <dbReference type="EMBL" id="KAG8070967.1"/>
    </source>
</evidence>
<sequence>MGLGEHVGHEGEEPRKSAKEARKKMHVAAEWLLCRPVKRPRMPTANSAVPRMVISTVVVTISFSGVFRSGDTVKLDTSKVLGVMHHAGGNTVLFMLTTRSIDRPAPPLE</sequence>
<dbReference type="AlphaFoldDB" id="A0A8J5VHJ4"/>
<evidence type="ECO:0000313" key="3">
    <source>
        <dbReference type="Proteomes" id="UP000729402"/>
    </source>
</evidence>